<dbReference type="PANTHER" id="PTHR46951:SF3">
    <property type="entry name" value="OS01G0547200 PROTEIN"/>
    <property type="match status" value="1"/>
</dbReference>
<comment type="caution">
    <text evidence="7">The sequence shown here is derived from an EMBL/GenBank/DDBJ whole genome shotgun (WGS) entry which is preliminary data.</text>
</comment>
<evidence type="ECO:0000256" key="4">
    <source>
        <dbReference type="PROSITE-ProRule" id="PRU00146"/>
    </source>
</evidence>
<dbReference type="EMBL" id="SWLB01000014">
    <property type="protein sequence ID" value="KAF3329340.1"/>
    <property type="molecule type" value="Genomic_DNA"/>
</dbReference>
<dbReference type="GO" id="GO:0008168">
    <property type="term" value="F:methyltransferase activity"/>
    <property type="evidence" value="ECO:0007669"/>
    <property type="project" value="UniProtKB-KW"/>
</dbReference>
<feature type="compositionally biased region" description="Basic and acidic residues" evidence="5">
    <location>
        <begin position="262"/>
        <end position="272"/>
    </location>
</feature>
<dbReference type="InterPro" id="IPR019786">
    <property type="entry name" value="Zinc_finger_PHD-type_CS"/>
</dbReference>
<keyword evidence="7" id="KW-0808">Transferase</keyword>
<feature type="compositionally biased region" description="Polar residues" evidence="5">
    <location>
        <begin position="284"/>
        <end position="302"/>
    </location>
</feature>
<organism evidence="7 8">
    <name type="scientific">Carex littledalei</name>
    <dbReference type="NCBI Taxonomy" id="544730"/>
    <lineage>
        <taxon>Eukaryota</taxon>
        <taxon>Viridiplantae</taxon>
        <taxon>Streptophyta</taxon>
        <taxon>Embryophyta</taxon>
        <taxon>Tracheophyta</taxon>
        <taxon>Spermatophyta</taxon>
        <taxon>Magnoliopsida</taxon>
        <taxon>Liliopsida</taxon>
        <taxon>Poales</taxon>
        <taxon>Cyperaceae</taxon>
        <taxon>Cyperoideae</taxon>
        <taxon>Cariceae</taxon>
        <taxon>Carex</taxon>
        <taxon>Carex subgen. Euthyceras</taxon>
    </lineage>
</organism>
<accession>A0A833VJW9</accession>
<evidence type="ECO:0000259" key="6">
    <source>
        <dbReference type="PROSITE" id="PS50016"/>
    </source>
</evidence>
<gene>
    <name evidence="7" type="ORF">FCM35_KLT04671</name>
</gene>
<evidence type="ECO:0000313" key="8">
    <source>
        <dbReference type="Proteomes" id="UP000623129"/>
    </source>
</evidence>
<evidence type="ECO:0000256" key="2">
    <source>
        <dbReference type="ARBA" id="ARBA00022771"/>
    </source>
</evidence>
<name>A0A833VJW9_9POAL</name>
<evidence type="ECO:0000313" key="7">
    <source>
        <dbReference type="EMBL" id="KAF3329340.1"/>
    </source>
</evidence>
<keyword evidence="3" id="KW-0862">Zinc</keyword>
<dbReference type="CDD" id="cd15489">
    <property type="entry name" value="PHD_SF"/>
    <property type="match status" value="1"/>
</dbReference>
<evidence type="ECO:0000256" key="3">
    <source>
        <dbReference type="ARBA" id="ARBA00022833"/>
    </source>
</evidence>
<proteinExistence type="predicted"/>
<keyword evidence="2 4" id="KW-0863">Zinc-finger</keyword>
<dbReference type="OrthoDB" id="630301at2759"/>
<dbReference type="InterPro" id="IPR001965">
    <property type="entry name" value="Znf_PHD"/>
</dbReference>
<dbReference type="InterPro" id="IPR013083">
    <property type="entry name" value="Znf_RING/FYVE/PHD"/>
</dbReference>
<evidence type="ECO:0000256" key="5">
    <source>
        <dbReference type="SAM" id="MobiDB-lite"/>
    </source>
</evidence>
<sequence length="545" mass="61230">MGWAHGKMINGNRQHWECNWCGLTRFGGGVTRLKRHLAGDLDVRQCPNAPAEVVNEVRRNLIMSDMKLKKKNKEVMVGPTHQENPDRVKMGKEGIESESIKNNEGKTEDLCKKEKLWESWRGVLENMLKMPDWSGSGGVQTCIRDVLSSLNGPMQCNQIDTGILTKWGRALVDILSNDKFGLLCTLLCTNFGDGKGNSGCYFDFSQINACMKEGKYECSPDLFHHDIQKVWEKFQRIGHEMVDLATSLSSISTAAIEKQIKSTDLDNSRKDPMVSPVMPDGKSSAESNPAKKSTSSDLNPTLDQVEFEPSQNDTCDYECCTCSYCNLPIGEWEHISCTSCNLTYHLACVNPFTEDDAPDNTWHCSVCVSAKPIQSVTEGEHHVPKIDSSNSPEKPVRTGSLEVCKICRGPEESGEAFLTCDHLACPYRYYHMKCLKKCHKPNATQANKQCWYCPSCLCHTCLANKDNHLIVSCVGCDKAYHTYCMNLHSVPNGKLYCNSCYREKKLEGIREYERENEPENSEVYEPMKMLICALESLEGEESLAN</sequence>
<protein>
    <submittedName>
        <fullName evidence="7">Histone-lysine N-methyltransferase 2D</fullName>
    </submittedName>
</protein>
<dbReference type="Gene3D" id="3.30.40.10">
    <property type="entry name" value="Zinc/RING finger domain, C3HC4 (zinc finger)"/>
    <property type="match status" value="3"/>
</dbReference>
<dbReference type="SUPFAM" id="SSF57903">
    <property type="entry name" value="FYVE/PHD zinc finger"/>
    <property type="match status" value="3"/>
</dbReference>
<dbReference type="InterPro" id="IPR019787">
    <property type="entry name" value="Znf_PHD-finger"/>
</dbReference>
<evidence type="ECO:0000256" key="1">
    <source>
        <dbReference type="ARBA" id="ARBA00022723"/>
    </source>
</evidence>
<dbReference type="PROSITE" id="PS01359">
    <property type="entry name" value="ZF_PHD_1"/>
    <property type="match status" value="1"/>
</dbReference>
<dbReference type="GO" id="GO:0032259">
    <property type="term" value="P:methylation"/>
    <property type="evidence" value="ECO:0007669"/>
    <property type="project" value="UniProtKB-KW"/>
</dbReference>
<reference evidence="7" key="1">
    <citation type="submission" date="2020-01" db="EMBL/GenBank/DDBJ databases">
        <title>Genome sequence of Kobresia littledalei, the first chromosome-level genome in the family Cyperaceae.</title>
        <authorList>
            <person name="Qu G."/>
        </authorList>
    </citation>
    <scope>NUCLEOTIDE SEQUENCE</scope>
    <source>
        <strain evidence="7">C.B.Clarke</strain>
        <tissue evidence="7">Leaf</tissue>
    </source>
</reference>
<dbReference type="AlphaFoldDB" id="A0A833VJW9"/>
<keyword evidence="8" id="KW-1185">Reference proteome</keyword>
<dbReference type="GO" id="GO:0008270">
    <property type="term" value="F:zinc ion binding"/>
    <property type="evidence" value="ECO:0007669"/>
    <property type="project" value="UniProtKB-KW"/>
</dbReference>
<keyword evidence="7" id="KW-0489">Methyltransferase</keyword>
<dbReference type="Proteomes" id="UP000623129">
    <property type="component" value="Unassembled WGS sequence"/>
</dbReference>
<feature type="domain" description="PHD-type" evidence="6">
    <location>
        <begin position="316"/>
        <end position="370"/>
    </location>
</feature>
<dbReference type="PROSITE" id="PS50016">
    <property type="entry name" value="ZF_PHD_2"/>
    <property type="match status" value="2"/>
</dbReference>
<dbReference type="PANTHER" id="PTHR46951">
    <property type="entry name" value="BED-TYPE DOMAIN-CONTAINING PROTEIN"/>
    <property type="match status" value="1"/>
</dbReference>
<feature type="region of interest" description="Disordered" evidence="5">
    <location>
        <begin position="262"/>
        <end position="302"/>
    </location>
</feature>
<feature type="domain" description="PHD-type" evidence="6">
    <location>
        <begin position="401"/>
        <end position="459"/>
    </location>
</feature>
<dbReference type="SMART" id="SM00249">
    <property type="entry name" value="PHD"/>
    <property type="match status" value="3"/>
</dbReference>
<keyword evidence="1" id="KW-0479">Metal-binding</keyword>
<dbReference type="InterPro" id="IPR011011">
    <property type="entry name" value="Znf_FYVE_PHD"/>
</dbReference>